<dbReference type="PANTHER" id="PTHR18937">
    <property type="entry name" value="STRUCTURAL MAINTENANCE OF CHROMOSOMES SMC FAMILY MEMBER"/>
    <property type="match status" value="1"/>
</dbReference>
<proteinExistence type="inferred from homology"/>
<evidence type="ECO:0000256" key="6">
    <source>
        <dbReference type="ARBA" id="ARBA00022741"/>
    </source>
</evidence>
<feature type="coiled-coil region" evidence="14">
    <location>
        <begin position="423"/>
        <end position="496"/>
    </location>
</feature>
<evidence type="ECO:0000256" key="15">
    <source>
        <dbReference type="SAM" id="MobiDB-lite"/>
    </source>
</evidence>
<dbReference type="Gene3D" id="3.40.50.300">
    <property type="entry name" value="P-loop containing nucleotide triphosphate hydrolases"/>
    <property type="match status" value="2"/>
</dbReference>
<evidence type="ECO:0000313" key="17">
    <source>
        <dbReference type="EMBL" id="CAH1244462.1"/>
    </source>
</evidence>
<dbReference type="GO" id="GO:0007076">
    <property type="term" value="P:mitotic chromosome condensation"/>
    <property type="evidence" value="ECO:0007669"/>
    <property type="project" value="TreeGrafter"/>
</dbReference>
<feature type="coiled-coil region" evidence="14">
    <location>
        <begin position="258"/>
        <end position="285"/>
    </location>
</feature>
<organism evidence="17 18">
    <name type="scientific">Branchiostoma lanceolatum</name>
    <name type="common">Common lancelet</name>
    <name type="synonym">Amphioxus lanceolatum</name>
    <dbReference type="NCBI Taxonomy" id="7740"/>
    <lineage>
        <taxon>Eukaryota</taxon>
        <taxon>Metazoa</taxon>
        <taxon>Chordata</taxon>
        <taxon>Cephalochordata</taxon>
        <taxon>Leptocardii</taxon>
        <taxon>Amphioxiformes</taxon>
        <taxon>Branchiostomatidae</taxon>
        <taxon>Branchiostoma</taxon>
    </lineage>
</organism>
<dbReference type="GO" id="GO:0000796">
    <property type="term" value="C:condensin complex"/>
    <property type="evidence" value="ECO:0007669"/>
    <property type="project" value="TreeGrafter"/>
</dbReference>
<keyword evidence="9 14" id="KW-0175">Coiled coil</keyword>
<evidence type="ECO:0000256" key="2">
    <source>
        <dbReference type="ARBA" id="ARBA00004286"/>
    </source>
</evidence>
<accession>A0A8J9YZF6</accession>
<evidence type="ECO:0000256" key="7">
    <source>
        <dbReference type="ARBA" id="ARBA00022776"/>
    </source>
</evidence>
<keyword evidence="10" id="KW-0226">DNA condensation</keyword>
<feature type="coiled-coil region" evidence="14">
    <location>
        <begin position="525"/>
        <end position="566"/>
    </location>
</feature>
<dbReference type="Pfam" id="PF02463">
    <property type="entry name" value="SMC_N"/>
    <property type="match status" value="1"/>
</dbReference>
<evidence type="ECO:0000256" key="9">
    <source>
        <dbReference type="ARBA" id="ARBA00023054"/>
    </source>
</evidence>
<feature type="domain" description="SMC hinge" evidence="16">
    <location>
        <begin position="604"/>
        <end position="720"/>
    </location>
</feature>
<evidence type="ECO:0000256" key="1">
    <source>
        <dbReference type="ARBA" id="ARBA00004123"/>
    </source>
</evidence>
<dbReference type="SUPFAM" id="SSF52540">
    <property type="entry name" value="P-loop containing nucleoside triphosphate hydrolases"/>
    <property type="match status" value="1"/>
</dbReference>
<dbReference type="InterPro" id="IPR036277">
    <property type="entry name" value="SMC_hinge_sf"/>
</dbReference>
<dbReference type="OrthoDB" id="5575062at2759"/>
<evidence type="ECO:0000256" key="13">
    <source>
        <dbReference type="PIRNR" id="PIRNR005719"/>
    </source>
</evidence>
<keyword evidence="8" id="KW-0067">ATP-binding</keyword>
<dbReference type="InterPro" id="IPR010935">
    <property type="entry name" value="SMC_hinge"/>
</dbReference>
<evidence type="ECO:0000256" key="12">
    <source>
        <dbReference type="ARBA" id="ARBA00023306"/>
    </source>
</evidence>
<comment type="similarity">
    <text evidence="3">Belongs to the SMC family. SMC4 subfamily.</text>
</comment>
<protein>
    <recommendedName>
        <fullName evidence="13">Structural maintenance of chromosomes protein</fullName>
    </recommendedName>
</protein>
<dbReference type="PANTHER" id="PTHR18937:SF172">
    <property type="entry name" value="STRUCTURAL MAINTENANCE OF CHROMOSOMES PROTEIN"/>
    <property type="match status" value="1"/>
</dbReference>
<dbReference type="FunFam" id="1.20.1060.20:FF:000003">
    <property type="entry name" value="Structural maintenance of chromosomes 4"/>
    <property type="match status" value="1"/>
</dbReference>
<reference evidence="17" key="1">
    <citation type="submission" date="2022-01" db="EMBL/GenBank/DDBJ databases">
        <authorList>
            <person name="Braso-Vives M."/>
        </authorList>
    </citation>
    <scope>NUCLEOTIDE SEQUENCE</scope>
</reference>
<feature type="coiled-coil region" evidence="14">
    <location>
        <begin position="332"/>
        <end position="387"/>
    </location>
</feature>
<evidence type="ECO:0000256" key="5">
    <source>
        <dbReference type="ARBA" id="ARBA00022618"/>
    </source>
</evidence>
<dbReference type="SMART" id="SM00968">
    <property type="entry name" value="SMC_hinge"/>
    <property type="match status" value="1"/>
</dbReference>
<dbReference type="GO" id="GO:0016887">
    <property type="term" value="F:ATP hydrolysis activity"/>
    <property type="evidence" value="ECO:0007669"/>
    <property type="project" value="InterPro"/>
</dbReference>
<evidence type="ECO:0000256" key="11">
    <source>
        <dbReference type="ARBA" id="ARBA00023242"/>
    </source>
</evidence>
<evidence type="ECO:0000313" key="18">
    <source>
        <dbReference type="Proteomes" id="UP000838412"/>
    </source>
</evidence>
<dbReference type="FunFam" id="3.30.70.1620:FF:000003">
    <property type="entry name" value="Structural maintenance of chromosomes 4"/>
    <property type="match status" value="1"/>
</dbReference>
<dbReference type="FunFam" id="3.40.50.300:FF:000481">
    <property type="entry name" value="Structural maintenance of chromosomes 4"/>
    <property type="match status" value="1"/>
</dbReference>
<gene>
    <name evidence="17" type="primary">SMC4</name>
    <name evidence="17" type="ORF">BLAG_LOCUS7096</name>
</gene>
<dbReference type="Pfam" id="PF06470">
    <property type="entry name" value="SMC_hinge"/>
    <property type="match status" value="1"/>
</dbReference>
<evidence type="ECO:0000256" key="4">
    <source>
        <dbReference type="ARBA" id="ARBA00022454"/>
    </source>
</evidence>
<feature type="coiled-coil region" evidence="14">
    <location>
        <begin position="768"/>
        <end position="1012"/>
    </location>
</feature>
<keyword evidence="11 13" id="KW-0539">Nucleus</keyword>
<dbReference type="FunFam" id="3.40.50.300:FF:000585">
    <property type="entry name" value="Structural maintenance of chromosomes 4"/>
    <property type="match status" value="1"/>
</dbReference>
<dbReference type="GO" id="GO:0005634">
    <property type="term" value="C:nucleus"/>
    <property type="evidence" value="ECO:0007669"/>
    <property type="project" value="UniProtKB-SubCell"/>
</dbReference>
<dbReference type="InterPro" id="IPR003395">
    <property type="entry name" value="RecF/RecN/SMC_N"/>
</dbReference>
<evidence type="ECO:0000259" key="16">
    <source>
        <dbReference type="SMART" id="SM00968"/>
    </source>
</evidence>
<evidence type="ECO:0000256" key="10">
    <source>
        <dbReference type="ARBA" id="ARBA00023067"/>
    </source>
</evidence>
<keyword evidence="4" id="KW-0158">Chromosome</keyword>
<comment type="subcellular location">
    <subcellularLocation>
        <location evidence="2">Chromosome</location>
    </subcellularLocation>
    <subcellularLocation>
        <location evidence="1 13">Nucleus</location>
    </subcellularLocation>
</comment>
<sequence length="1282" mass="145012">MMAHQPKTGMGVRQMEDAEETTPMEGVQEGTEDVHDQSAEEEEGTVINTGVLHITVPPPPPPPMKADGTGPRLVITHIVNENFKSYAGKQILGPFHKSFSCIVGPNGSGKSNVIDAMLFVFGYRAQKIRSKKISVLIHNSDQHRNLTSCTVSVHFQKILDKPGDDFEVVPGTKFVVSRTANKDNTSAYYVDGRRMQFKEVAALLRGQGIDLDHNRFLILQGEVEQISMMKPKAQTEHDEGMLEYLEDIIGSSRFKEPIEQLDKAVEELNEQRGEKLNRVKAVEKEKDELEGSKNEAMAWLSAANGVTVRKHKLFQVYIHECTVNEKLAAAKVAEIEEGMSGTTEELKKLETEKRDKTKDNKKANKALDKLQKECADSKAQFSEFERQDVKLREDLKHAKGKDKKLKASLETEKKKLEDLRLVPGKSEKEVEELSKKIEQLEKKQKVEEEKVAEVMASLKTETQGLQKEKEEKEKVLMGLQKDLNETKSKMVVAQSELDIYLSRYDNAVTQLQGAQQNLDTAVNTLKDRKSDIKDIEKRIPECEKELQKASSDLEKVTKEEAEVVQELRSCRMKVEEARSSMQQQRSRGKVLEALMLQKQSGKIPGIFGRLGDLGAIDDKYDVAISTACGALDLILVDTMDTAQRCVNFLKKNDIGRASFLGLDQQQKFRENCKNKINTPENIPRLFDLVKVKDEKILPAFYYALRDTLVADNLDQATRCAFQGGRRHRVVTLGGQLIDQSGTMTGGGTKVIKGRMGSCVASDFNPKEVENMENKLARLSQESQQLKERKRGLEEAGQRLERELTKIKMDQKKFDMDIKALTEQEVTLKQQVTELQQQVKEAEPDKTQQAKLEKNLAAHKKEYEKAAEASSKVEAEVQSLHKKIMDISNSKMKSAQDKLDNVNKEIDEANAAVTKAKVANKTAKRNITKTEDKIEKLEKDIEENKTAVGQFEVELTTLEEKATEVLNLFQETKEKMQEVEAVVADIQKELDVLEAKENELKSASVDIRHQLEEKVTAVKENQGKIKYWKKEIEKLTINVVDDEDAPCELKELTEEEIKAIDKQALTFEITVQEEKQAEFKPNMAAINEYRKKEQLYLKRVSELDEITSRRDQQRKAYEDLRKQRLDEFMAGFGVITNKLKEMYQMITLGGDAELELVDSLDPFSEGIVFSVRPPKKSWKNISNLSGGEKTLSSLALVFALHHYKPTPLYVMDEIDAALDFKNVSIVASYIKERTKNAQFIIISLRNNMFELADRLVGIYKTNNSTKSVAVDPAVISERAAQVA</sequence>
<keyword evidence="18" id="KW-1185">Reference proteome</keyword>
<keyword evidence="5" id="KW-0132">Cell division</keyword>
<name>A0A8J9YZF6_BRALA</name>
<dbReference type="SUPFAM" id="SSF75553">
    <property type="entry name" value="Smc hinge domain"/>
    <property type="match status" value="1"/>
</dbReference>
<dbReference type="Gene3D" id="1.20.1060.20">
    <property type="match status" value="1"/>
</dbReference>
<evidence type="ECO:0000256" key="3">
    <source>
        <dbReference type="ARBA" id="ARBA00006005"/>
    </source>
</evidence>
<feature type="region of interest" description="Disordered" evidence="15">
    <location>
        <begin position="1"/>
        <end position="42"/>
    </location>
</feature>
<dbReference type="PIRSF" id="PIRSF005719">
    <property type="entry name" value="SMC"/>
    <property type="match status" value="1"/>
</dbReference>
<dbReference type="GO" id="GO:0005524">
    <property type="term" value="F:ATP binding"/>
    <property type="evidence" value="ECO:0007669"/>
    <property type="project" value="UniProtKB-KW"/>
</dbReference>
<dbReference type="GO" id="GO:0051301">
    <property type="term" value="P:cell division"/>
    <property type="evidence" value="ECO:0007669"/>
    <property type="project" value="UniProtKB-KW"/>
</dbReference>
<dbReference type="InterPro" id="IPR027417">
    <property type="entry name" value="P-loop_NTPase"/>
</dbReference>
<dbReference type="EMBL" id="OV696699">
    <property type="protein sequence ID" value="CAH1244462.1"/>
    <property type="molecule type" value="Genomic_DNA"/>
</dbReference>
<dbReference type="Proteomes" id="UP000838412">
    <property type="component" value="Chromosome 14"/>
</dbReference>
<keyword evidence="6" id="KW-0547">Nucleotide-binding</keyword>
<evidence type="ECO:0000256" key="14">
    <source>
        <dbReference type="SAM" id="Coils"/>
    </source>
</evidence>
<dbReference type="Gene3D" id="3.30.70.1620">
    <property type="match status" value="1"/>
</dbReference>
<dbReference type="InterPro" id="IPR024704">
    <property type="entry name" value="SMC"/>
</dbReference>
<keyword evidence="7" id="KW-0498">Mitosis</keyword>
<keyword evidence="12" id="KW-0131">Cell cycle</keyword>
<evidence type="ECO:0000256" key="8">
    <source>
        <dbReference type="ARBA" id="ARBA00022840"/>
    </source>
</evidence>